<reference evidence="1 2" key="1">
    <citation type="journal article" date="2007" name="Nature">
        <title>Evolution of genes and genomes on the Drosophila phylogeny.</title>
        <authorList>
            <consortium name="Drosophila 12 Genomes Consortium"/>
            <person name="Clark A.G."/>
            <person name="Eisen M.B."/>
            <person name="Smith D.R."/>
            <person name="Bergman C.M."/>
            <person name="Oliver B."/>
            <person name="Markow T.A."/>
            <person name="Kaufman T.C."/>
            <person name="Kellis M."/>
            <person name="Gelbart W."/>
            <person name="Iyer V.N."/>
            <person name="Pollard D.A."/>
            <person name="Sackton T.B."/>
            <person name="Larracuente A.M."/>
            <person name="Singh N.D."/>
            <person name="Abad J.P."/>
            <person name="Abt D.N."/>
            <person name="Adryan B."/>
            <person name="Aguade M."/>
            <person name="Akashi H."/>
            <person name="Anderson W.W."/>
            <person name="Aquadro C.F."/>
            <person name="Ardell D.H."/>
            <person name="Arguello R."/>
            <person name="Artieri C.G."/>
            <person name="Barbash D.A."/>
            <person name="Barker D."/>
            <person name="Barsanti P."/>
            <person name="Batterham P."/>
            <person name="Batzoglou S."/>
            <person name="Begun D."/>
            <person name="Bhutkar A."/>
            <person name="Blanco E."/>
            <person name="Bosak S.A."/>
            <person name="Bradley R.K."/>
            <person name="Brand A.D."/>
            <person name="Brent M.R."/>
            <person name="Brooks A.N."/>
            <person name="Brown R.H."/>
            <person name="Butlin R.K."/>
            <person name="Caggese C."/>
            <person name="Calvi B.R."/>
            <person name="Bernardo de Carvalho A."/>
            <person name="Caspi A."/>
            <person name="Castrezana S."/>
            <person name="Celniker S.E."/>
            <person name="Chang J.L."/>
            <person name="Chapple C."/>
            <person name="Chatterji S."/>
            <person name="Chinwalla A."/>
            <person name="Civetta A."/>
            <person name="Clifton S.W."/>
            <person name="Comeron J.M."/>
            <person name="Costello J.C."/>
            <person name="Coyne J.A."/>
            <person name="Daub J."/>
            <person name="David R.G."/>
            <person name="Delcher A.L."/>
            <person name="Delehaunty K."/>
            <person name="Do C.B."/>
            <person name="Ebling H."/>
            <person name="Edwards K."/>
            <person name="Eickbush T."/>
            <person name="Evans J.D."/>
            <person name="Filipski A."/>
            <person name="Findeiss S."/>
            <person name="Freyhult E."/>
            <person name="Fulton L."/>
            <person name="Fulton R."/>
            <person name="Garcia A.C."/>
            <person name="Gardiner A."/>
            <person name="Garfield D.A."/>
            <person name="Garvin B.E."/>
            <person name="Gibson G."/>
            <person name="Gilbert D."/>
            <person name="Gnerre S."/>
            <person name="Godfrey J."/>
            <person name="Good R."/>
            <person name="Gotea V."/>
            <person name="Gravely B."/>
            <person name="Greenberg A.J."/>
            <person name="Griffiths-Jones S."/>
            <person name="Gross S."/>
            <person name="Guigo R."/>
            <person name="Gustafson E.A."/>
            <person name="Haerty W."/>
            <person name="Hahn M.W."/>
            <person name="Halligan D.L."/>
            <person name="Halpern A.L."/>
            <person name="Halter G.M."/>
            <person name="Han M.V."/>
            <person name="Heger A."/>
            <person name="Hillier L."/>
            <person name="Hinrichs A.S."/>
            <person name="Holmes I."/>
            <person name="Hoskins R.A."/>
            <person name="Hubisz M.J."/>
            <person name="Hultmark D."/>
            <person name="Huntley M.A."/>
            <person name="Jaffe D.B."/>
            <person name="Jagadeeshan S."/>
            <person name="Jeck W.R."/>
            <person name="Johnson J."/>
            <person name="Jones C.D."/>
            <person name="Jordan W.C."/>
            <person name="Karpen G.H."/>
            <person name="Kataoka E."/>
            <person name="Keightley P.D."/>
            <person name="Kheradpour P."/>
            <person name="Kirkness E.F."/>
            <person name="Koerich L.B."/>
            <person name="Kristiansen K."/>
            <person name="Kudrna D."/>
            <person name="Kulathinal R.J."/>
            <person name="Kumar S."/>
            <person name="Kwok R."/>
            <person name="Lander E."/>
            <person name="Langley C.H."/>
            <person name="Lapoint R."/>
            <person name="Lazzaro B.P."/>
            <person name="Lee S.J."/>
            <person name="Levesque L."/>
            <person name="Li R."/>
            <person name="Lin C.F."/>
            <person name="Lin M.F."/>
            <person name="Lindblad-Toh K."/>
            <person name="Llopart A."/>
            <person name="Long M."/>
            <person name="Low L."/>
            <person name="Lozovsky E."/>
            <person name="Lu J."/>
            <person name="Luo M."/>
            <person name="Machado C.A."/>
            <person name="Makalowski W."/>
            <person name="Marzo M."/>
            <person name="Matsuda M."/>
            <person name="Matzkin L."/>
            <person name="McAllister B."/>
            <person name="McBride C.S."/>
            <person name="McKernan B."/>
            <person name="McKernan K."/>
            <person name="Mendez-Lago M."/>
            <person name="Minx P."/>
            <person name="Mollenhauer M.U."/>
            <person name="Montooth K."/>
            <person name="Mount S.M."/>
            <person name="Mu X."/>
            <person name="Myers E."/>
            <person name="Negre B."/>
            <person name="Newfeld S."/>
            <person name="Nielsen R."/>
            <person name="Noor M.A."/>
            <person name="O'Grady P."/>
            <person name="Pachter L."/>
            <person name="Papaceit M."/>
            <person name="Parisi M.J."/>
            <person name="Parisi M."/>
            <person name="Parts L."/>
            <person name="Pedersen J.S."/>
            <person name="Pesole G."/>
            <person name="Phillippy A.M."/>
            <person name="Ponting C.P."/>
            <person name="Pop M."/>
            <person name="Porcelli D."/>
            <person name="Powell J.R."/>
            <person name="Prohaska S."/>
            <person name="Pruitt K."/>
            <person name="Puig M."/>
            <person name="Quesneville H."/>
            <person name="Ram K.R."/>
            <person name="Rand D."/>
            <person name="Rasmussen M.D."/>
            <person name="Reed L.K."/>
            <person name="Reenan R."/>
            <person name="Reily A."/>
            <person name="Remington K.A."/>
            <person name="Rieger T.T."/>
            <person name="Ritchie M.G."/>
            <person name="Robin C."/>
            <person name="Rogers Y.H."/>
            <person name="Rohde C."/>
            <person name="Rozas J."/>
            <person name="Rubenfield M.J."/>
            <person name="Ruiz A."/>
            <person name="Russo S."/>
            <person name="Salzberg S.L."/>
            <person name="Sanchez-Gracia A."/>
            <person name="Saranga D.J."/>
            <person name="Sato H."/>
            <person name="Schaeffer S.W."/>
            <person name="Schatz M.C."/>
            <person name="Schlenke T."/>
            <person name="Schwartz R."/>
            <person name="Segarra C."/>
            <person name="Singh R.S."/>
            <person name="Sirot L."/>
            <person name="Sirota M."/>
            <person name="Sisneros N.B."/>
            <person name="Smith C.D."/>
            <person name="Smith T.F."/>
            <person name="Spieth J."/>
            <person name="Stage D.E."/>
            <person name="Stark A."/>
            <person name="Stephan W."/>
            <person name="Strausberg R.L."/>
            <person name="Strempel S."/>
            <person name="Sturgill D."/>
            <person name="Sutton G."/>
            <person name="Sutton G.G."/>
            <person name="Tao W."/>
            <person name="Teichmann S."/>
            <person name="Tobari Y.N."/>
            <person name="Tomimura Y."/>
            <person name="Tsolas J.M."/>
            <person name="Valente V.L."/>
            <person name="Venter E."/>
            <person name="Venter J.C."/>
            <person name="Vicario S."/>
            <person name="Vieira F.G."/>
            <person name="Vilella A.J."/>
            <person name="Villasante A."/>
            <person name="Walenz B."/>
            <person name="Wang J."/>
            <person name="Wasserman M."/>
            <person name="Watts T."/>
            <person name="Wilson D."/>
            <person name="Wilson R.K."/>
            <person name="Wing R.A."/>
            <person name="Wolfner M.F."/>
            <person name="Wong A."/>
            <person name="Wong G.K."/>
            <person name="Wu C.I."/>
            <person name="Wu G."/>
            <person name="Yamamoto D."/>
            <person name="Yang H.P."/>
            <person name="Yang S.P."/>
            <person name="Yorke J.A."/>
            <person name="Yoshida K."/>
            <person name="Zdobnov E."/>
            <person name="Zhang P."/>
            <person name="Zhang Y."/>
            <person name="Zimin A.V."/>
            <person name="Baldwin J."/>
            <person name="Abdouelleil A."/>
            <person name="Abdulkadir J."/>
            <person name="Abebe A."/>
            <person name="Abera B."/>
            <person name="Abreu J."/>
            <person name="Acer S.C."/>
            <person name="Aftuck L."/>
            <person name="Alexander A."/>
            <person name="An P."/>
            <person name="Anderson E."/>
            <person name="Anderson S."/>
            <person name="Arachi H."/>
            <person name="Azer M."/>
            <person name="Bachantsang P."/>
            <person name="Barry A."/>
            <person name="Bayul T."/>
            <person name="Berlin A."/>
            <person name="Bessette D."/>
            <person name="Bloom T."/>
            <person name="Blye J."/>
            <person name="Boguslavskiy L."/>
            <person name="Bonnet C."/>
            <person name="Boukhgalter B."/>
            <person name="Bourzgui I."/>
            <person name="Brown A."/>
            <person name="Cahill P."/>
            <person name="Channer S."/>
            <person name="Cheshatsang Y."/>
            <person name="Chuda L."/>
            <person name="Citroen M."/>
            <person name="Collymore A."/>
            <person name="Cooke P."/>
            <person name="Costello M."/>
            <person name="D'Aco K."/>
            <person name="Daza R."/>
            <person name="De Haan G."/>
            <person name="DeGray S."/>
            <person name="DeMaso C."/>
            <person name="Dhargay N."/>
            <person name="Dooley K."/>
            <person name="Dooley E."/>
            <person name="Doricent M."/>
            <person name="Dorje P."/>
            <person name="Dorjee K."/>
            <person name="Dupes A."/>
            <person name="Elong R."/>
            <person name="Falk J."/>
            <person name="Farina A."/>
            <person name="Faro S."/>
            <person name="Ferguson D."/>
            <person name="Fisher S."/>
            <person name="Foley C.D."/>
            <person name="Franke A."/>
            <person name="Friedrich D."/>
            <person name="Gadbois L."/>
            <person name="Gearin G."/>
            <person name="Gearin C.R."/>
            <person name="Giannoukos G."/>
            <person name="Goode T."/>
            <person name="Graham J."/>
            <person name="Grandbois E."/>
            <person name="Grewal S."/>
            <person name="Gyaltsen K."/>
            <person name="Hafez N."/>
            <person name="Hagos B."/>
            <person name="Hall J."/>
            <person name="Henson C."/>
            <person name="Hollinger A."/>
            <person name="Honan T."/>
            <person name="Huard M.D."/>
            <person name="Hughes L."/>
            <person name="Hurhula B."/>
            <person name="Husby M.E."/>
            <person name="Kamat A."/>
            <person name="Kanga B."/>
            <person name="Kashin S."/>
            <person name="Khazanovich D."/>
            <person name="Kisner P."/>
            <person name="Lance K."/>
            <person name="Lara M."/>
            <person name="Lee W."/>
            <person name="Lennon N."/>
            <person name="Letendre F."/>
            <person name="LeVine R."/>
            <person name="Lipovsky A."/>
            <person name="Liu X."/>
            <person name="Liu J."/>
            <person name="Liu S."/>
            <person name="Lokyitsang T."/>
            <person name="Lokyitsang Y."/>
            <person name="Lubonja R."/>
            <person name="Lui A."/>
            <person name="MacDonald P."/>
            <person name="Magnisalis V."/>
            <person name="Maru K."/>
            <person name="Matthews C."/>
            <person name="McCusker W."/>
            <person name="McDonough S."/>
            <person name="Mehta T."/>
            <person name="Meldrim J."/>
            <person name="Meneus L."/>
            <person name="Mihai O."/>
            <person name="Mihalev A."/>
            <person name="Mihova T."/>
            <person name="Mittelman R."/>
            <person name="Mlenga V."/>
            <person name="Montmayeur A."/>
            <person name="Mulrain L."/>
            <person name="Navidi A."/>
            <person name="Naylor J."/>
            <person name="Negash T."/>
            <person name="Nguyen T."/>
            <person name="Nguyen N."/>
            <person name="Nicol R."/>
            <person name="Norbu C."/>
            <person name="Norbu N."/>
            <person name="Novod N."/>
            <person name="O'Neill B."/>
            <person name="Osman S."/>
            <person name="Markiewicz E."/>
            <person name="Oyono O.L."/>
            <person name="Patti C."/>
            <person name="Phunkhang P."/>
            <person name="Pierre F."/>
            <person name="Priest M."/>
            <person name="Raghuraman S."/>
            <person name="Rege F."/>
            <person name="Reyes R."/>
            <person name="Rise C."/>
            <person name="Rogov P."/>
            <person name="Ross K."/>
            <person name="Ryan E."/>
            <person name="Settipalli S."/>
            <person name="Shea T."/>
            <person name="Sherpa N."/>
            <person name="Shi L."/>
            <person name="Shih D."/>
            <person name="Sparrow T."/>
            <person name="Spaulding J."/>
            <person name="Stalker J."/>
            <person name="Stange-Thomann N."/>
            <person name="Stavropoulos S."/>
            <person name="Stone C."/>
            <person name="Strader C."/>
            <person name="Tesfaye S."/>
            <person name="Thomson T."/>
            <person name="Thoulutsang Y."/>
            <person name="Thoulutsang D."/>
            <person name="Topham K."/>
            <person name="Topping I."/>
            <person name="Tsamla T."/>
            <person name="Vassiliev H."/>
            <person name="Vo A."/>
            <person name="Wangchuk T."/>
            <person name="Wangdi T."/>
            <person name="Weiand M."/>
            <person name="Wilkinson J."/>
            <person name="Wilson A."/>
            <person name="Yadav S."/>
            <person name="Young G."/>
            <person name="Yu Q."/>
            <person name="Zembek L."/>
            <person name="Zhong D."/>
            <person name="Zimmer A."/>
            <person name="Zwirko Z."/>
            <person name="Jaffe D.B."/>
            <person name="Alvarez P."/>
            <person name="Brockman W."/>
            <person name="Butler J."/>
            <person name="Chin C."/>
            <person name="Gnerre S."/>
            <person name="Grabherr M."/>
            <person name="Kleber M."/>
            <person name="Mauceli E."/>
            <person name="MacCallum I."/>
        </authorList>
    </citation>
    <scope>NUCLEOTIDE SEQUENCE [LARGE SCALE GENOMIC DNA]</scope>
    <source>
        <strain evidence="2">MSH-3 / Tucson 14011-0111.49</strain>
    </source>
</reference>
<dbReference type="HOGENOM" id="CLU_2471440_0_0_1"/>
<dbReference type="AlphaFoldDB" id="B4IS10"/>
<proteinExistence type="predicted"/>
<dbReference type="Proteomes" id="UP000008744">
    <property type="component" value="Unassembled WGS sequence"/>
</dbReference>
<dbReference type="EMBL" id="CH697348">
    <property type="protein sequence ID" value="EDW39982.1"/>
    <property type="molecule type" value="Genomic_DNA"/>
</dbReference>
<sequence length="88" mass="9333">MGTISCDAVPDCVCTTTLGLAAGDWYISISILPTLGGTPTPTSTLIGTLEVVPLLEFPFNTVDDIDTIWAVPDSVSLQFPTDFRRASL</sequence>
<accession>B4IS10</accession>
<keyword evidence="2" id="KW-1185">Reference proteome</keyword>
<name>B4IS10_DROPE</name>
<gene>
    <name evidence="1" type="primary">Dper\GL20976</name>
    <name evidence="1" type="ORF">Dper_GL20976</name>
</gene>
<evidence type="ECO:0000313" key="2">
    <source>
        <dbReference type="Proteomes" id="UP000008744"/>
    </source>
</evidence>
<organism evidence="2">
    <name type="scientific">Drosophila persimilis</name>
    <name type="common">Fruit fly</name>
    <dbReference type="NCBI Taxonomy" id="7234"/>
    <lineage>
        <taxon>Eukaryota</taxon>
        <taxon>Metazoa</taxon>
        <taxon>Ecdysozoa</taxon>
        <taxon>Arthropoda</taxon>
        <taxon>Hexapoda</taxon>
        <taxon>Insecta</taxon>
        <taxon>Pterygota</taxon>
        <taxon>Neoptera</taxon>
        <taxon>Endopterygota</taxon>
        <taxon>Diptera</taxon>
        <taxon>Brachycera</taxon>
        <taxon>Muscomorpha</taxon>
        <taxon>Ephydroidea</taxon>
        <taxon>Drosophilidae</taxon>
        <taxon>Drosophila</taxon>
        <taxon>Sophophora</taxon>
    </lineage>
</organism>
<evidence type="ECO:0000313" key="1">
    <source>
        <dbReference type="EMBL" id="EDW39982.1"/>
    </source>
</evidence>
<protein>
    <submittedName>
        <fullName evidence="1">GL20976</fullName>
    </submittedName>
</protein>